<dbReference type="Proteomes" id="UP000260862">
    <property type="component" value="Unassembled WGS sequence"/>
</dbReference>
<dbReference type="PANTHER" id="PTHR31084:SF0">
    <property type="entry name" value="ALPHA-L-FUCOSIDASE 2"/>
    <property type="match status" value="1"/>
</dbReference>
<dbReference type="PIRSF" id="PIRSF007663">
    <property type="entry name" value="UCP007663"/>
    <property type="match status" value="1"/>
</dbReference>
<dbReference type="STRING" id="310297.BHV76_02730"/>
<dbReference type="AlphaFoldDB" id="A0A3E4WEP9"/>
<dbReference type="GO" id="GO:0005975">
    <property type="term" value="P:carbohydrate metabolic process"/>
    <property type="evidence" value="ECO:0007669"/>
    <property type="project" value="InterPro"/>
</dbReference>
<proteinExistence type="predicted"/>
<dbReference type="InterPro" id="IPR054363">
    <property type="entry name" value="GH95_cat"/>
</dbReference>
<evidence type="ECO:0000259" key="4">
    <source>
        <dbReference type="Pfam" id="PF22124"/>
    </source>
</evidence>
<dbReference type="InterPro" id="IPR016518">
    <property type="entry name" value="Alpha-L-fucosidase"/>
</dbReference>
<dbReference type="SUPFAM" id="SSF48208">
    <property type="entry name" value="Six-hairpin glycosidases"/>
    <property type="match status" value="1"/>
</dbReference>
<protein>
    <submittedName>
        <fullName evidence="6">Glycoside hydrolase family 95 protein</fullName>
    </submittedName>
</protein>
<accession>A0A3E4WEP9</accession>
<dbReference type="EMBL" id="QSQT01000004">
    <property type="protein sequence ID" value="RGK57499.1"/>
    <property type="molecule type" value="Genomic_DNA"/>
</dbReference>
<evidence type="ECO:0000313" key="6">
    <source>
        <dbReference type="EMBL" id="RGM40706.1"/>
    </source>
</evidence>
<evidence type="ECO:0000313" key="8">
    <source>
        <dbReference type="Proteomes" id="UP000260862"/>
    </source>
</evidence>
<evidence type="ECO:0000256" key="1">
    <source>
        <dbReference type="SAM" id="SignalP"/>
    </source>
</evidence>
<dbReference type="InterPro" id="IPR027414">
    <property type="entry name" value="GH95_N_dom"/>
</dbReference>
<feature type="signal peptide" evidence="1">
    <location>
        <begin position="1"/>
        <end position="20"/>
    </location>
</feature>
<comment type="caution">
    <text evidence="6">The sequence shown here is derived from an EMBL/GenBank/DDBJ whole genome shotgun (WGS) entry which is preliminary data.</text>
</comment>
<organism evidence="6 7">
    <name type="scientific">Phocaeicola plebeius</name>
    <dbReference type="NCBI Taxonomy" id="310297"/>
    <lineage>
        <taxon>Bacteria</taxon>
        <taxon>Pseudomonadati</taxon>
        <taxon>Bacteroidota</taxon>
        <taxon>Bacteroidia</taxon>
        <taxon>Bacteroidales</taxon>
        <taxon>Bacteroidaceae</taxon>
        <taxon>Phocaeicola</taxon>
    </lineage>
</organism>
<feature type="chain" id="PRO_5041870913" evidence="1">
    <location>
        <begin position="21"/>
        <end position="816"/>
    </location>
</feature>
<name>A0A3E4WEP9_9BACT</name>
<dbReference type="InterPro" id="IPR008928">
    <property type="entry name" value="6-hairpin_glycosidase_sf"/>
</dbReference>
<feature type="domain" description="Glycosyl hydrolase family 95 catalytic" evidence="4">
    <location>
        <begin position="287"/>
        <end position="692"/>
    </location>
</feature>
<evidence type="ECO:0000313" key="5">
    <source>
        <dbReference type="EMBL" id="RGK57499.1"/>
    </source>
</evidence>
<dbReference type="InterPro" id="IPR012341">
    <property type="entry name" value="6hp_glycosidase-like_sf"/>
</dbReference>
<feature type="domain" description="Alpha fucosidase A-like C-terminal" evidence="3">
    <location>
        <begin position="694"/>
        <end position="754"/>
    </location>
</feature>
<dbReference type="Pfam" id="PF21307">
    <property type="entry name" value="Glyco_hydro_95_C"/>
    <property type="match status" value="1"/>
</dbReference>
<keyword evidence="1" id="KW-0732">Signal</keyword>
<dbReference type="RefSeq" id="WP_117670793.1">
    <property type="nucleotide sequence ID" value="NZ_CABOGR010000004.1"/>
</dbReference>
<dbReference type="InterPro" id="IPR049053">
    <property type="entry name" value="AFCA-like_C"/>
</dbReference>
<keyword evidence="8" id="KW-1185">Reference proteome</keyword>
<gene>
    <name evidence="6" type="ORF">DXC17_07080</name>
    <name evidence="5" type="ORF">DXD04_03140</name>
</gene>
<dbReference type="Gene3D" id="1.50.10.10">
    <property type="match status" value="1"/>
</dbReference>
<evidence type="ECO:0000313" key="7">
    <source>
        <dbReference type="Proteomes" id="UP000260780"/>
    </source>
</evidence>
<keyword evidence="6" id="KW-0378">Hydrolase</keyword>
<dbReference type="EMBL" id="QSTF01000013">
    <property type="protein sequence ID" value="RGM40706.1"/>
    <property type="molecule type" value="Genomic_DNA"/>
</dbReference>
<dbReference type="GO" id="GO:0004560">
    <property type="term" value="F:alpha-L-fucosidase activity"/>
    <property type="evidence" value="ECO:0007669"/>
    <property type="project" value="InterPro"/>
</dbReference>
<evidence type="ECO:0000259" key="2">
    <source>
        <dbReference type="Pfam" id="PF14498"/>
    </source>
</evidence>
<feature type="domain" description="Glycosyl hydrolase family 95 N-terminal" evidence="2">
    <location>
        <begin position="28"/>
        <end position="262"/>
    </location>
</feature>
<dbReference type="Pfam" id="PF22124">
    <property type="entry name" value="Glyco_hydro_95_cat"/>
    <property type="match status" value="1"/>
</dbReference>
<dbReference type="PANTHER" id="PTHR31084">
    <property type="entry name" value="ALPHA-L-FUCOSIDASE 2"/>
    <property type="match status" value="1"/>
</dbReference>
<evidence type="ECO:0000259" key="3">
    <source>
        <dbReference type="Pfam" id="PF21307"/>
    </source>
</evidence>
<dbReference type="Pfam" id="PF14498">
    <property type="entry name" value="Glyco_hyd_65N_2"/>
    <property type="match status" value="1"/>
</dbReference>
<dbReference type="Proteomes" id="UP000260780">
    <property type="component" value="Unassembled WGS sequence"/>
</dbReference>
<sequence>MKKFLYVCVFLATSILGVFANSAGDLKLWYSAPARNWWEALPVGNSHLGGMVFGGINHEEIQLNEETFWAGGPYSNNRAGASGYLDEVRRLIFENKNLEARTLLDEKFMTSHHGMRYLTLGSLLMDFNCEGKIDSYYRDLNLEDATASVRFRCDGVEYTRRVFTSFSDNVMVVEMATDKGNKKLDVDLRYACPLTSEVKSEGGYLIMKCNGAEHEGIPAALHAVVMMRVKSDGKIECKDGCLSVRGASSATVFLSAATNFVNYQDVSGDAYAKARCAIEGAWDKQNKKLYDEHKAIYSAQFGRVALHLPSSEFSKKETNVRINEFNKVKDCSLAALMFQYGRYLLISSSQPGSQPANLQGIWNKDLYAPWDSKYTININAEMNYWPAEVTNLSETHVPFFQMAHELSVTGKETARVLYGAKGWVAHHNTDIWRAAGPVDFADAGMWPNGGAWVAQHLWQHYLYSGDKNFLREYYPVLKGTADFLLSFMTKHPRYGWRVTAPSVSPEHGPNGVSIVAGCTMDNQIAFDVLSNTLLAARIIGDSKAYCDSLQSLISQLPPMQIGQYNQLQEWLEDVDDPKDQHRHISHLYGLYPSNQISPYRHPELFQAAKNTLLQRGDMATGWSIGWKINFWARMLDGNHAYNIIRNMLSLLPCDSLAGKYPLGRTYPNMFDAHPPFQIDGNFGLTAGVAEMLLQSHDGAVHLLPAVPDEWQDGNVKGLVARGGFVVDMDWKNVHLTKAVIYSRIGGTIRLRSYIPLKGKGLKRASGDCPNELLCQAEVASPLISKKLSNPEKPELKRIYEYDLKTEPGKRYVVYAK</sequence>
<reference evidence="7 8" key="1">
    <citation type="submission" date="2018-08" db="EMBL/GenBank/DDBJ databases">
        <title>A genome reference for cultivated species of the human gut microbiota.</title>
        <authorList>
            <person name="Zou Y."/>
            <person name="Xue W."/>
            <person name="Luo G."/>
        </authorList>
    </citation>
    <scope>NUCLEOTIDE SEQUENCE [LARGE SCALE GENOMIC DNA]</scope>
    <source>
        <strain evidence="6 7">OM08-14</strain>
        <strain evidence="5 8">TF10-3AC</strain>
    </source>
</reference>